<reference evidence="5 6" key="1">
    <citation type="submission" date="2025-05" db="UniProtKB">
        <authorList>
            <consortium name="RefSeq"/>
        </authorList>
    </citation>
    <scope>IDENTIFICATION</scope>
    <source>
        <tissue evidence="5 6">Adult</tissue>
    </source>
</reference>
<dbReference type="GO" id="GO:0022412">
    <property type="term" value="P:cellular process involved in reproduction in multicellular organism"/>
    <property type="evidence" value="ECO:0007669"/>
    <property type="project" value="UniProtKB-ARBA"/>
</dbReference>
<dbReference type="SUPFAM" id="SSF52540">
    <property type="entry name" value="P-loop containing nucleoside triphosphate hydrolases"/>
    <property type="match status" value="1"/>
</dbReference>
<dbReference type="InParanoid" id="A0A6I9V3X8"/>
<feature type="compositionally biased region" description="Basic residues" evidence="3">
    <location>
        <begin position="414"/>
        <end position="426"/>
    </location>
</feature>
<dbReference type="FunCoup" id="A0A6I9V3X8">
    <property type="interactions" value="1"/>
</dbReference>
<accession>A0A6I9V3X8</accession>
<dbReference type="GO" id="GO:0007264">
    <property type="term" value="P:small GTPase-mediated signal transduction"/>
    <property type="evidence" value="ECO:0007669"/>
    <property type="project" value="InterPro"/>
</dbReference>
<dbReference type="NCBIfam" id="TIGR00231">
    <property type="entry name" value="small_GTP"/>
    <property type="match status" value="1"/>
</dbReference>
<gene>
    <name evidence="5 6" type="primary">LOC105221885</name>
</gene>
<evidence type="ECO:0000313" key="4">
    <source>
        <dbReference type="Proteomes" id="UP001652620"/>
    </source>
</evidence>
<dbReference type="RefSeq" id="XP_011197326.2">
    <property type="nucleotide sequence ID" value="XM_011199024.4"/>
</dbReference>
<dbReference type="PROSITE" id="PS51419">
    <property type="entry name" value="RAB"/>
    <property type="match status" value="1"/>
</dbReference>
<dbReference type="GO" id="GO:0035099">
    <property type="term" value="P:hemocyte migration"/>
    <property type="evidence" value="ECO:0007669"/>
    <property type="project" value="UniProtKB-ARBA"/>
</dbReference>
<dbReference type="SMART" id="SM00173">
    <property type="entry name" value="RAS"/>
    <property type="match status" value="1"/>
</dbReference>
<dbReference type="GO" id="GO:0035006">
    <property type="term" value="P:melanization defense response"/>
    <property type="evidence" value="ECO:0007669"/>
    <property type="project" value="UniProtKB-ARBA"/>
</dbReference>
<dbReference type="PROSITE" id="PS51421">
    <property type="entry name" value="RAS"/>
    <property type="match status" value="1"/>
</dbReference>
<evidence type="ECO:0000313" key="6">
    <source>
        <dbReference type="RefSeq" id="XP_049311139.1"/>
    </source>
</evidence>
<dbReference type="Proteomes" id="UP001652620">
    <property type="component" value="Chromosome 4"/>
</dbReference>
<name>A0A6I9V3X8_BACDO</name>
<dbReference type="KEGG" id="bdr:105221885"/>
<proteinExistence type="predicted"/>
<dbReference type="OrthoDB" id="8830751at2759"/>
<dbReference type="GO" id="GO:0005525">
    <property type="term" value="F:GTP binding"/>
    <property type="evidence" value="ECO:0007669"/>
    <property type="project" value="UniProtKB-KW"/>
</dbReference>
<dbReference type="PANTHER" id="PTHR24072">
    <property type="entry name" value="RHO FAMILY GTPASE"/>
    <property type="match status" value="1"/>
</dbReference>
<keyword evidence="4" id="KW-1185">Reference proteome</keyword>
<dbReference type="InterPro" id="IPR003578">
    <property type="entry name" value="Small_GTPase_Rho"/>
</dbReference>
<feature type="compositionally biased region" description="Low complexity" evidence="3">
    <location>
        <begin position="396"/>
        <end position="407"/>
    </location>
</feature>
<sequence>MTVKLTKFFSSAAAIPTMATASPSSETAATSYHHQQQHIQFMQQQTQQQSSLTYNPYIAGGMDSDELYDDDNMSLYSSATAGSGIMTQRGHSCNNSQRPLLGERKPPKMLLSSNATKKNKKSTGFNQPQRHLQLQQHQQQQQQHEGKPQLLPHQKSYISPYVQQQKRDSAKGLHGFNDFDILSQQYTEHLRSSPHIGYPYGSPPSPSAKSNDFVFDPLPQPHTLYGNNVVHQQQNANQYRIQQTGNDINETDYSYYGRNAYNVSGSGSGSGSPDGASNGLQAAVHYMGKSSRFDDDFCTRRNATFSEPQPVLLSEQAWTPPVPAVTDDMSGPFIFGGVPPERFSPHGPQNGDNTLPKLPNQLAYTSSPTAVESSSDCAIDVADTHPPYNDQVTVLSSDTSSSSRNSSGKGVKFLLRKSKSKRSAKGKKFDTSAVQTKSQPKQLKTPSIKCVLVGDGAVGKTNLILTYLKNRFNTEHVPTASDIYNADVLVNDNPVHLTICDTAGQDTLDNLRQLCYPDSDVFVLCFSVVRPETFHAVKTKWAPKFSKSKASLILVGTQADLRKNTKVLKNLQLNGESPISHADAWDLAASVGATYIETSSATQDKVKEVFDTAIWEGLTPTILPPTPTPPLWKKMLCLA</sequence>
<dbReference type="InterPro" id="IPR027417">
    <property type="entry name" value="P-loop_NTPase"/>
</dbReference>
<dbReference type="Gene3D" id="3.40.50.300">
    <property type="entry name" value="P-loop containing nucleotide triphosphate hydrolases"/>
    <property type="match status" value="1"/>
</dbReference>
<evidence type="ECO:0000313" key="5">
    <source>
        <dbReference type="RefSeq" id="XP_011197326.2"/>
    </source>
</evidence>
<dbReference type="SMART" id="SM00175">
    <property type="entry name" value="RAB"/>
    <property type="match status" value="1"/>
</dbReference>
<dbReference type="GO" id="GO:0001667">
    <property type="term" value="P:ameboidal-type cell migration"/>
    <property type="evidence" value="ECO:0007669"/>
    <property type="project" value="UniProtKB-ARBA"/>
</dbReference>
<protein>
    <submittedName>
        <fullName evidence="5 6">Uncharacterized protein LOC105221885</fullName>
    </submittedName>
</protein>
<evidence type="ECO:0000256" key="2">
    <source>
        <dbReference type="ARBA" id="ARBA00023134"/>
    </source>
</evidence>
<dbReference type="RefSeq" id="XP_049311139.1">
    <property type="nucleotide sequence ID" value="XM_049455182.1"/>
</dbReference>
<organism evidence="4 5">
    <name type="scientific">Bactrocera dorsalis</name>
    <name type="common">Oriental fruit fly</name>
    <name type="synonym">Dacus dorsalis</name>
    <dbReference type="NCBI Taxonomy" id="27457"/>
    <lineage>
        <taxon>Eukaryota</taxon>
        <taxon>Metazoa</taxon>
        <taxon>Ecdysozoa</taxon>
        <taxon>Arthropoda</taxon>
        <taxon>Hexapoda</taxon>
        <taxon>Insecta</taxon>
        <taxon>Pterygota</taxon>
        <taxon>Neoptera</taxon>
        <taxon>Endopterygota</taxon>
        <taxon>Diptera</taxon>
        <taxon>Brachycera</taxon>
        <taxon>Muscomorpha</taxon>
        <taxon>Tephritoidea</taxon>
        <taxon>Tephritidae</taxon>
        <taxon>Bactrocera</taxon>
        <taxon>Bactrocera</taxon>
    </lineage>
</organism>
<feature type="region of interest" description="Disordered" evidence="3">
    <location>
        <begin position="84"/>
        <end position="147"/>
    </location>
</feature>
<dbReference type="GO" id="GO:0003924">
    <property type="term" value="F:GTPase activity"/>
    <property type="evidence" value="ECO:0007669"/>
    <property type="project" value="InterPro"/>
</dbReference>
<dbReference type="AlphaFoldDB" id="A0A6I9V3X8"/>
<evidence type="ECO:0000256" key="3">
    <source>
        <dbReference type="SAM" id="MobiDB-lite"/>
    </source>
</evidence>
<dbReference type="InterPro" id="IPR001806">
    <property type="entry name" value="Small_GTPase"/>
</dbReference>
<dbReference type="SMART" id="SM00174">
    <property type="entry name" value="RHO"/>
    <property type="match status" value="1"/>
</dbReference>
<dbReference type="PROSITE" id="PS51420">
    <property type="entry name" value="RHO"/>
    <property type="match status" value="1"/>
</dbReference>
<feature type="region of interest" description="Disordered" evidence="3">
    <location>
        <begin position="388"/>
        <end position="440"/>
    </location>
</feature>
<evidence type="ECO:0000256" key="1">
    <source>
        <dbReference type="ARBA" id="ARBA00022741"/>
    </source>
</evidence>
<dbReference type="PRINTS" id="PR00449">
    <property type="entry name" value="RASTRNSFRMNG"/>
</dbReference>
<dbReference type="InterPro" id="IPR005225">
    <property type="entry name" value="Small_GTP-bd"/>
</dbReference>
<feature type="region of interest" description="Disordered" evidence="3">
    <location>
        <begin position="341"/>
        <end position="369"/>
    </location>
</feature>
<feature type="compositionally biased region" description="Polar residues" evidence="3">
    <location>
        <begin position="84"/>
        <end position="98"/>
    </location>
</feature>
<keyword evidence="2" id="KW-0342">GTP-binding</keyword>
<dbReference type="GO" id="GO:0060429">
    <property type="term" value="P:epithelium development"/>
    <property type="evidence" value="ECO:0007669"/>
    <property type="project" value="UniProtKB-ARBA"/>
</dbReference>
<dbReference type="Pfam" id="PF00071">
    <property type="entry name" value="Ras"/>
    <property type="match status" value="1"/>
</dbReference>
<dbReference type="GO" id="GO:0003006">
    <property type="term" value="P:developmental process involved in reproduction"/>
    <property type="evidence" value="ECO:0007669"/>
    <property type="project" value="UniProtKB-ARBA"/>
</dbReference>
<keyword evidence="1" id="KW-0547">Nucleotide-binding</keyword>
<feature type="compositionally biased region" description="Low complexity" evidence="3">
    <location>
        <begin position="127"/>
        <end position="143"/>
    </location>
</feature>
<dbReference type="GeneID" id="105221885"/>